<dbReference type="InterPro" id="IPR036852">
    <property type="entry name" value="Peptidase_S8/S53_dom_sf"/>
</dbReference>
<evidence type="ECO:0000256" key="21">
    <source>
        <dbReference type="ARBA" id="ARBA00023145"/>
    </source>
</evidence>
<evidence type="ECO:0000256" key="22">
    <source>
        <dbReference type="ARBA" id="ARBA00023157"/>
    </source>
</evidence>
<dbReference type="GO" id="GO:0046872">
    <property type="term" value="F:metal ion binding"/>
    <property type="evidence" value="ECO:0007669"/>
    <property type="project" value="UniProtKB-KW"/>
</dbReference>
<dbReference type="InterPro" id="IPR006212">
    <property type="entry name" value="Furin_repeat"/>
</dbReference>
<dbReference type="SUPFAM" id="SSF49785">
    <property type="entry name" value="Galactose-binding domain-like"/>
    <property type="match status" value="1"/>
</dbReference>
<organism evidence="33 34">
    <name type="scientific">Asarcornis scutulata</name>
    <dbReference type="NCBI Taxonomy" id="75869"/>
    <lineage>
        <taxon>Eukaryota</taxon>
        <taxon>Metazoa</taxon>
        <taxon>Chordata</taxon>
        <taxon>Craniata</taxon>
        <taxon>Vertebrata</taxon>
        <taxon>Euteleostomi</taxon>
        <taxon>Archelosauria</taxon>
        <taxon>Archosauria</taxon>
        <taxon>Dinosauria</taxon>
        <taxon>Saurischia</taxon>
        <taxon>Theropoda</taxon>
        <taxon>Coelurosauria</taxon>
        <taxon>Aves</taxon>
        <taxon>Neognathae</taxon>
        <taxon>Galloanserae</taxon>
        <taxon>Anseriformes</taxon>
        <taxon>Anatidae</taxon>
        <taxon>Anatinae</taxon>
        <taxon>Asarcornis</taxon>
    </lineage>
</organism>
<evidence type="ECO:0000313" key="34">
    <source>
        <dbReference type="Proteomes" id="UP000525565"/>
    </source>
</evidence>
<proteinExistence type="inferred from homology"/>
<dbReference type="PROSITE" id="PS51829">
    <property type="entry name" value="P_HOMO_B"/>
    <property type="match status" value="1"/>
</dbReference>
<dbReference type="GO" id="GO:0016486">
    <property type="term" value="P:peptide hormone processing"/>
    <property type="evidence" value="ECO:0007669"/>
    <property type="project" value="TreeGrafter"/>
</dbReference>
<keyword evidence="13 31" id="KW-0732">Signal</keyword>
<reference evidence="33 34" key="1">
    <citation type="submission" date="2019-09" db="EMBL/GenBank/DDBJ databases">
        <title>Bird 10,000 Genomes (B10K) Project - Family phase.</title>
        <authorList>
            <person name="Zhang G."/>
        </authorList>
    </citation>
    <scope>NUCLEOTIDE SEQUENCE [LARGE SCALE GENOMIC DNA]</scope>
    <source>
        <strain evidence="33">OUT-0051</strain>
        <tissue evidence="33">Kidney</tissue>
    </source>
</reference>
<keyword evidence="11 30" id="KW-0812">Transmembrane</keyword>
<dbReference type="PROSITE" id="PS00137">
    <property type="entry name" value="SUBTILASE_HIS"/>
    <property type="match status" value="1"/>
</dbReference>
<evidence type="ECO:0000256" key="14">
    <source>
        <dbReference type="ARBA" id="ARBA00022737"/>
    </source>
</evidence>
<evidence type="ECO:0000256" key="8">
    <source>
        <dbReference type="ARBA" id="ARBA00022525"/>
    </source>
</evidence>
<feature type="non-terminal residue" evidence="33">
    <location>
        <position position="1"/>
    </location>
</feature>
<comment type="catalytic activity">
    <reaction evidence="24">
        <text>Release of mature proteins from their proproteins by cleavage of -Arg-Xaa-Yaa-Arg-|-Zaa- bonds, where Xaa can be any amino acid and Yaa is Arg or Lys. Releases albumin, complement component C3 and von Willebrand factor from their respective precursors.</text>
        <dbReference type="EC" id="3.4.21.75"/>
    </reaction>
</comment>
<evidence type="ECO:0000256" key="16">
    <source>
        <dbReference type="ARBA" id="ARBA00022801"/>
    </source>
</evidence>
<keyword evidence="14" id="KW-0677">Repeat</keyword>
<dbReference type="FunFam" id="3.30.70.850:FF:000001">
    <property type="entry name" value="Proprotein convertase subtilisin/kexin type 5"/>
    <property type="match status" value="1"/>
</dbReference>
<dbReference type="InterPro" id="IPR034182">
    <property type="entry name" value="Kexin/furin"/>
</dbReference>
<evidence type="ECO:0000256" key="9">
    <source>
        <dbReference type="ARBA" id="ARBA00022670"/>
    </source>
</evidence>
<keyword evidence="15" id="KW-0967">Endosome</keyword>
<evidence type="ECO:0000256" key="15">
    <source>
        <dbReference type="ARBA" id="ARBA00022753"/>
    </source>
</evidence>
<evidence type="ECO:0000256" key="1">
    <source>
        <dbReference type="ARBA" id="ARBA00001913"/>
    </source>
</evidence>
<evidence type="ECO:0000256" key="7">
    <source>
        <dbReference type="ARBA" id="ARBA00022475"/>
    </source>
</evidence>
<dbReference type="FunFam" id="2.60.120.260:FF:000034">
    <property type="entry name" value="furin isoform X2"/>
    <property type="match status" value="1"/>
</dbReference>
<keyword evidence="7" id="KW-1003">Cell membrane</keyword>
<keyword evidence="8" id="KW-0964">Secreted</keyword>
<keyword evidence="34" id="KW-1185">Reference proteome</keyword>
<dbReference type="InterPro" id="IPR008979">
    <property type="entry name" value="Galactose-bd-like_sf"/>
</dbReference>
<dbReference type="CDD" id="cd00064">
    <property type="entry name" value="FU"/>
    <property type="match status" value="1"/>
</dbReference>
<dbReference type="InterPro" id="IPR000209">
    <property type="entry name" value="Peptidase_S8/S53_dom"/>
</dbReference>
<keyword evidence="17" id="KW-0720">Serine protease</keyword>
<dbReference type="GO" id="GO:0005576">
    <property type="term" value="C:extracellular region"/>
    <property type="evidence" value="ECO:0007669"/>
    <property type="project" value="UniProtKB-SubCell"/>
</dbReference>
<evidence type="ECO:0000256" key="25">
    <source>
        <dbReference type="ARBA" id="ARBA00038993"/>
    </source>
</evidence>
<dbReference type="InterPro" id="IPR015500">
    <property type="entry name" value="Peptidase_S8_subtilisin-rel"/>
</dbReference>
<dbReference type="FunFam" id="3.40.50.200:FF:000092">
    <property type="entry name" value="Uncharacterized protein"/>
    <property type="match status" value="1"/>
</dbReference>
<keyword evidence="16" id="KW-0378">Hydrolase</keyword>
<accession>A0A7K7LHW7</accession>
<dbReference type="CDD" id="cd04059">
    <property type="entry name" value="Peptidases_S8_Protein_convertases_Kexins_Furin-like"/>
    <property type="match status" value="1"/>
</dbReference>
<evidence type="ECO:0000256" key="18">
    <source>
        <dbReference type="ARBA" id="ARBA00022989"/>
    </source>
</evidence>
<evidence type="ECO:0000256" key="27">
    <source>
        <dbReference type="ARBA" id="ARBA00042784"/>
    </source>
</evidence>
<dbReference type="InterPro" id="IPR009030">
    <property type="entry name" value="Growth_fac_rcpt_cys_sf"/>
</dbReference>
<evidence type="ECO:0000256" key="6">
    <source>
        <dbReference type="ARBA" id="ARBA00005325"/>
    </source>
</evidence>
<sequence>MDLRPCSLLLLWTLLVAFVLLAQEVLAQRIYTNTWAVLVPAGPQEADRLARKHGFLNLGPIFGDYYHFRHRGVVKRSLSPHQPWHSRLAREPQVHWLEQQVAKRRTKRDVFMEPTDPKFPQQWYLVSAGGGGGVAPEGGLPGHCPQPGWGGGGGGGRAEAAALPPCSSLPAERPWCCSACRHGTRCAGEVAAVANNGICGVGVAYNARIGGVRMLDGEVTDAVEAHSLGLNPNHIHIYSASWGPEDDGKTVDGPARLAEEAFFRGVSQGRGGLGSIFVWASGNGGREHDSCNCDGYTNSIYTLSISSTTQYGNVPWYSEACSSTLATTYSSGNQNEKQIVTTDLRQKCTESHTGTSASAPLAAGIIALALEANKNLTWRDMQHLVVQTSKPAHLNANDWVTNGVGRKGSGVPGGGRGRRGGRGSAHPAPPAVSHSYGYGLLDAGAMVSLARNWTTVGPQRKCVIDVLTEPKDIGKRLEVRRKVDACLGKANYISRLEHAQARLTLSYNRRGDLAIHLVSPMGTRSTLLASRPHDYSADGFNDWAFMTTHSWDEDPSGDWLLEIENTSDANNYGTLTKFTLVLYGTATDSPSLSNQLESSGCKTLTPSQTCVGECQALGGAGAQGALGCADPASPAVCEEGYYLHQKSCLKRCPPGFAPGVQSTHYSLENSVEPIAPHLCLPCHPSCATCAGPGPNQCLTCPAHSHFSSLDLSCSHQTQSSRASPALAEGEGPAEAPPAANLPILIASLSCVFIVIIFVTVFLVLQARSGFSLRGVKVYALDSGIISYKGLPSDIWQEEGPSESDGEEYEAHNERTAFIRDQSAL</sequence>
<keyword evidence="23" id="KW-0325">Glycoprotein</keyword>
<evidence type="ECO:0000256" key="4">
    <source>
        <dbReference type="ARBA" id="ARBA00004530"/>
    </source>
</evidence>
<evidence type="ECO:0000256" key="23">
    <source>
        <dbReference type="ARBA" id="ARBA00023180"/>
    </source>
</evidence>
<name>A0A7K7LHW7_9AVES</name>
<dbReference type="SUPFAM" id="SSF54897">
    <property type="entry name" value="Protease propeptides/inhibitors"/>
    <property type="match status" value="1"/>
</dbReference>
<comment type="subcellular location">
    <subcellularLocation>
        <location evidence="2">Cell membrane</location>
        <topology evidence="2">Single-pass type I membrane protein</topology>
    </subcellularLocation>
    <subcellularLocation>
        <location evidence="4">Endosome membrane</location>
        <topology evidence="4">Single-pass type I membrane protein</topology>
    </subcellularLocation>
    <subcellularLocation>
        <location evidence="3">Golgi apparatus</location>
        <location evidence="3">trans-Golgi network membrane</location>
        <topology evidence="3">Single-pass type I membrane protein</topology>
    </subcellularLocation>
    <subcellularLocation>
        <location evidence="5">Secreted</location>
    </subcellularLocation>
</comment>
<dbReference type="SUPFAM" id="SSF52743">
    <property type="entry name" value="Subtilisin-like"/>
    <property type="match status" value="1"/>
</dbReference>
<dbReference type="Pfam" id="PF00082">
    <property type="entry name" value="Peptidase_S8"/>
    <property type="match status" value="1"/>
</dbReference>
<evidence type="ECO:0000256" key="24">
    <source>
        <dbReference type="ARBA" id="ARBA00035756"/>
    </source>
</evidence>
<dbReference type="PROSITE" id="PS51892">
    <property type="entry name" value="SUBTILASE"/>
    <property type="match status" value="1"/>
</dbReference>
<dbReference type="Pfam" id="PF16470">
    <property type="entry name" value="S8_pro-domain"/>
    <property type="match status" value="1"/>
</dbReference>
<dbReference type="InterPro" id="IPR032815">
    <property type="entry name" value="S8_pro-domain"/>
</dbReference>
<dbReference type="SMART" id="SM00261">
    <property type="entry name" value="FU"/>
    <property type="match status" value="2"/>
</dbReference>
<dbReference type="GO" id="GO:0004252">
    <property type="term" value="F:serine-type endopeptidase activity"/>
    <property type="evidence" value="ECO:0007669"/>
    <property type="project" value="UniProtKB-EC"/>
</dbReference>
<dbReference type="InterPro" id="IPR023828">
    <property type="entry name" value="Peptidase_S8_Ser-AS"/>
</dbReference>
<gene>
    <name evidence="33" type="primary">Furin</name>
    <name evidence="33" type="ORF">ASASCU_R07766</name>
</gene>
<dbReference type="PANTHER" id="PTHR42884:SF1">
    <property type="entry name" value="FURIN"/>
    <property type="match status" value="1"/>
</dbReference>
<evidence type="ECO:0000256" key="10">
    <source>
        <dbReference type="ARBA" id="ARBA00022685"/>
    </source>
</evidence>
<dbReference type="PRINTS" id="PR00723">
    <property type="entry name" value="SUBTILISIN"/>
</dbReference>
<feature type="chain" id="PRO_5029540440" description="furin" evidence="31">
    <location>
        <begin position="28"/>
        <end position="824"/>
    </location>
</feature>
<dbReference type="GO" id="GO:0005802">
    <property type="term" value="C:trans-Golgi network"/>
    <property type="evidence" value="ECO:0007669"/>
    <property type="project" value="TreeGrafter"/>
</dbReference>
<dbReference type="InterPro" id="IPR002884">
    <property type="entry name" value="P_dom"/>
</dbReference>
<feature type="transmembrane region" description="Helical" evidence="30">
    <location>
        <begin position="741"/>
        <end position="764"/>
    </location>
</feature>
<keyword evidence="19" id="KW-0333">Golgi apparatus</keyword>
<comment type="similarity">
    <text evidence="6">Belongs to the peptidase S8 family. Furin subfamily.</text>
</comment>
<dbReference type="InterPro" id="IPR022398">
    <property type="entry name" value="Peptidase_S8_His-AS"/>
</dbReference>
<comment type="caution">
    <text evidence="28">Lacks conserved residue(s) required for the propagation of feature annotation.</text>
</comment>
<dbReference type="PANTHER" id="PTHR42884">
    <property type="entry name" value="PROPROTEIN CONVERTASE SUBTILISIN/KEXIN-RELATED"/>
    <property type="match status" value="1"/>
</dbReference>
<dbReference type="InterPro" id="IPR038466">
    <property type="entry name" value="S8_pro-domain_sf"/>
</dbReference>
<protein>
    <recommendedName>
        <fullName evidence="25">furin</fullName>
        <ecNumber evidence="25">3.4.21.75</ecNumber>
    </recommendedName>
    <alternativeName>
        <fullName evidence="26">Dibasic-processing enzyme</fullName>
    </alternativeName>
    <alternativeName>
        <fullName evidence="27">Paired basic amino acid residue-cleaving enzyme</fullName>
    </alternativeName>
</protein>
<keyword evidence="21" id="KW-0865">Zymogen</keyword>
<evidence type="ECO:0000256" key="3">
    <source>
        <dbReference type="ARBA" id="ARBA00004393"/>
    </source>
</evidence>
<evidence type="ECO:0000259" key="32">
    <source>
        <dbReference type="PROSITE" id="PS51829"/>
    </source>
</evidence>
<dbReference type="EC" id="3.4.21.75" evidence="25"/>
<dbReference type="SUPFAM" id="SSF57184">
    <property type="entry name" value="Growth factor receptor domain"/>
    <property type="match status" value="1"/>
</dbReference>
<evidence type="ECO:0000313" key="33">
    <source>
        <dbReference type="EMBL" id="NWZ30561.1"/>
    </source>
</evidence>
<keyword evidence="22" id="KW-1015">Disulfide bond</keyword>
<dbReference type="GO" id="GO:0010008">
    <property type="term" value="C:endosome membrane"/>
    <property type="evidence" value="ECO:0007669"/>
    <property type="project" value="UniProtKB-SubCell"/>
</dbReference>
<dbReference type="Gene3D" id="2.10.220.10">
    <property type="entry name" value="Hormone Receptor, Insulin-like Growth Factor Receptor 1, Chain A, domain 2"/>
    <property type="match status" value="1"/>
</dbReference>
<evidence type="ECO:0000256" key="20">
    <source>
        <dbReference type="ARBA" id="ARBA00023136"/>
    </source>
</evidence>
<keyword evidence="9" id="KW-0645">Protease</keyword>
<comment type="caution">
    <text evidence="33">The sequence shown here is derived from an EMBL/GenBank/DDBJ whole genome shotgun (WGS) entry which is preliminary data.</text>
</comment>
<dbReference type="Gene3D" id="3.40.50.200">
    <property type="entry name" value="Peptidase S8/S53 domain"/>
    <property type="match status" value="1"/>
</dbReference>
<evidence type="ECO:0000256" key="11">
    <source>
        <dbReference type="ARBA" id="ARBA00022692"/>
    </source>
</evidence>
<feature type="signal peptide" evidence="31">
    <location>
        <begin position="1"/>
        <end position="27"/>
    </location>
</feature>
<feature type="compositionally biased region" description="Gly residues" evidence="29">
    <location>
        <begin position="405"/>
        <end position="415"/>
    </location>
</feature>
<feature type="non-terminal residue" evidence="33">
    <location>
        <position position="824"/>
    </location>
</feature>
<keyword evidence="20 30" id="KW-0472">Membrane</keyword>
<evidence type="ECO:0000256" key="17">
    <source>
        <dbReference type="ARBA" id="ARBA00022825"/>
    </source>
</evidence>
<dbReference type="GO" id="GO:0005886">
    <property type="term" value="C:plasma membrane"/>
    <property type="evidence" value="ECO:0007669"/>
    <property type="project" value="UniProtKB-SubCell"/>
</dbReference>
<feature type="domain" description="P/Homo B" evidence="32">
    <location>
        <begin position="456"/>
        <end position="588"/>
    </location>
</feature>
<evidence type="ECO:0000256" key="5">
    <source>
        <dbReference type="ARBA" id="ARBA00004613"/>
    </source>
</evidence>
<evidence type="ECO:0000256" key="30">
    <source>
        <dbReference type="SAM" id="Phobius"/>
    </source>
</evidence>
<evidence type="ECO:0000256" key="28">
    <source>
        <dbReference type="PROSITE-ProRule" id="PRU01240"/>
    </source>
</evidence>
<comment type="cofactor">
    <cofactor evidence="1">
        <name>Ca(2+)</name>
        <dbReference type="ChEBI" id="CHEBI:29108"/>
    </cofactor>
</comment>
<evidence type="ECO:0000256" key="29">
    <source>
        <dbReference type="SAM" id="MobiDB-lite"/>
    </source>
</evidence>
<dbReference type="Pfam" id="PF01483">
    <property type="entry name" value="P_proprotein"/>
    <property type="match status" value="1"/>
</dbReference>
<dbReference type="GO" id="GO:0000139">
    <property type="term" value="C:Golgi membrane"/>
    <property type="evidence" value="ECO:0007669"/>
    <property type="project" value="TreeGrafter"/>
</dbReference>
<evidence type="ECO:0000256" key="2">
    <source>
        <dbReference type="ARBA" id="ARBA00004251"/>
    </source>
</evidence>
<evidence type="ECO:0000256" key="12">
    <source>
        <dbReference type="ARBA" id="ARBA00022723"/>
    </source>
</evidence>
<dbReference type="Proteomes" id="UP000525565">
    <property type="component" value="Unassembled WGS sequence"/>
</dbReference>
<dbReference type="PROSITE" id="PS00138">
    <property type="entry name" value="SUBTILASE_SER"/>
    <property type="match status" value="1"/>
</dbReference>
<feature type="region of interest" description="Disordered" evidence="29">
    <location>
        <begin position="397"/>
        <end position="429"/>
    </location>
</feature>
<evidence type="ECO:0000256" key="26">
    <source>
        <dbReference type="ARBA" id="ARBA00041232"/>
    </source>
</evidence>
<evidence type="ECO:0000256" key="19">
    <source>
        <dbReference type="ARBA" id="ARBA00023034"/>
    </source>
</evidence>
<keyword evidence="10" id="KW-0165">Cleavage on pair of basic residues</keyword>
<keyword evidence="18 30" id="KW-1133">Transmembrane helix</keyword>
<dbReference type="Gene3D" id="2.60.120.260">
    <property type="entry name" value="Galactose-binding domain-like"/>
    <property type="match status" value="1"/>
</dbReference>
<keyword evidence="12" id="KW-0479">Metal-binding</keyword>
<evidence type="ECO:0000256" key="31">
    <source>
        <dbReference type="SAM" id="SignalP"/>
    </source>
</evidence>
<dbReference type="EMBL" id="VZSO01008805">
    <property type="protein sequence ID" value="NWZ30561.1"/>
    <property type="molecule type" value="Genomic_DNA"/>
</dbReference>
<evidence type="ECO:0000256" key="13">
    <source>
        <dbReference type="ARBA" id="ARBA00022729"/>
    </source>
</evidence>
<dbReference type="AlphaFoldDB" id="A0A7K7LHW7"/>
<dbReference type="Gene3D" id="3.30.70.850">
    <property type="entry name" value="Peptidase S8, pro-domain"/>
    <property type="match status" value="1"/>
</dbReference>